<dbReference type="RefSeq" id="WP_227701382.1">
    <property type="nucleotide sequence ID" value="NZ_JAJEQW010000012.1"/>
</dbReference>
<evidence type="ECO:0000313" key="8">
    <source>
        <dbReference type="EMBL" id="MCU6718145.1"/>
    </source>
</evidence>
<evidence type="ECO:0000313" key="10">
    <source>
        <dbReference type="Proteomes" id="UP001209666"/>
    </source>
</evidence>
<dbReference type="CDD" id="cd01167">
    <property type="entry name" value="bac_FRK"/>
    <property type="match status" value="1"/>
</dbReference>
<keyword evidence="10" id="KW-1185">Reference proteome</keyword>
<evidence type="ECO:0000256" key="2">
    <source>
        <dbReference type="ARBA" id="ARBA00022679"/>
    </source>
</evidence>
<dbReference type="EMBL" id="JAJEQW010000012">
    <property type="protein sequence ID" value="MCC2242856.1"/>
    <property type="molecule type" value="Genomic_DNA"/>
</dbReference>
<dbReference type="PANTHER" id="PTHR43085">
    <property type="entry name" value="HEXOKINASE FAMILY MEMBER"/>
    <property type="match status" value="1"/>
</dbReference>
<keyword evidence="5" id="KW-0067">ATP-binding</keyword>
<dbReference type="Proteomes" id="UP001198893">
    <property type="component" value="Unassembled WGS sequence"/>
</dbReference>
<dbReference type="EMBL" id="JAOQKI010000026">
    <property type="protein sequence ID" value="MCU6718145.1"/>
    <property type="molecule type" value="Genomic_DNA"/>
</dbReference>
<dbReference type="GO" id="GO:0005524">
    <property type="term" value="F:ATP binding"/>
    <property type="evidence" value="ECO:0007669"/>
    <property type="project" value="UniProtKB-KW"/>
</dbReference>
<reference evidence="8" key="3">
    <citation type="submission" date="2022-09" db="EMBL/GenBank/DDBJ databases">
        <authorList>
            <person name="Hitch T.C.A."/>
        </authorList>
    </citation>
    <scope>NUCLEOTIDE SEQUENCE</scope>
    <source>
        <strain evidence="8">Sanger_19</strain>
    </source>
</reference>
<name>A0AAW4WDL0_9FIRM</name>
<gene>
    <name evidence="7" type="ORF">LKD47_11150</name>
    <name evidence="8" type="ORF">OCV43_12870</name>
</gene>
<keyword evidence="2" id="KW-0808">Transferase</keyword>
<dbReference type="Pfam" id="PF00294">
    <property type="entry name" value="PfkB"/>
    <property type="match status" value="1"/>
</dbReference>
<evidence type="ECO:0000256" key="3">
    <source>
        <dbReference type="ARBA" id="ARBA00022741"/>
    </source>
</evidence>
<dbReference type="Proteomes" id="UP001209666">
    <property type="component" value="Unassembled WGS sequence"/>
</dbReference>
<organism evidence="7 9">
    <name type="scientific">Roseburia amylophila</name>
    <dbReference type="NCBI Taxonomy" id="2981794"/>
    <lineage>
        <taxon>Bacteria</taxon>
        <taxon>Bacillati</taxon>
        <taxon>Bacillota</taxon>
        <taxon>Clostridia</taxon>
        <taxon>Lachnospirales</taxon>
        <taxon>Lachnospiraceae</taxon>
        <taxon>Roseburia</taxon>
    </lineage>
</organism>
<reference evidence="8 10" key="1">
    <citation type="journal article" date="2021" name="ISME Commun">
        <title>Automated analysis of genomic sequences facilitates high-throughput and comprehensive description of bacteria.</title>
        <authorList>
            <person name="Hitch T.C.A."/>
        </authorList>
    </citation>
    <scope>NUCLEOTIDE SEQUENCE [LARGE SCALE GENOMIC DNA]</scope>
    <source>
        <strain evidence="8 10">Sanger_19</strain>
    </source>
</reference>
<comment type="caution">
    <text evidence="7">The sequence shown here is derived from an EMBL/GenBank/DDBJ whole genome shotgun (WGS) entry which is preliminary data.</text>
</comment>
<reference evidence="7" key="2">
    <citation type="submission" date="2021-10" db="EMBL/GenBank/DDBJ databases">
        <title>Anaerobic single-cell dispensing facilitates the cultivation of human gut bacteria.</title>
        <authorList>
            <person name="Afrizal A."/>
        </authorList>
    </citation>
    <scope>NUCLEOTIDE SEQUENCE</scope>
    <source>
        <strain evidence="7">CLA-AA-H204</strain>
    </source>
</reference>
<dbReference type="AlphaFoldDB" id="A0AAW4WDL0"/>
<evidence type="ECO:0000256" key="5">
    <source>
        <dbReference type="ARBA" id="ARBA00022840"/>
    </source>
</evidence>
<sequence length="322" mass="35733">MKKSFDVIALGELLIDFTMNGQSEQGNDLFEACPGGAPCNVLAMLNEMGKKTAFIGKVGKDQFGKLLRNTLNDIGIDTSNLFTDSTVNTTLAFVHTFPDGDREFSFYRNPGADMMLTEDEINTTFISQAKIFHFGTLSMTQDSVRAATKKAVKAAKESGALISFDPNLREPLWSSLELAKEQMNYGFSQCDILKISDNEIQFVTGKEDYDEGIRCLQEKYQIPLILLTMGKEGSRAYYKGMRVECSGFSVKTIETTGAGDTFTGSVLNYLLEHDFNNLTEKQLEELLKLANAAAAIVTTRKGVIRAIPKKSEIEELLQRNML</sequence>
<evidence type="ECO:0000256" key="4">
    <source>
        <dbReference type="ARBA" id="ARBA00022777"/>
    </source>
</evidence>
<feature type="domain" description="Carbohydrate kinase PfkB" evidence="6">
    <location>
        <begin position="6"/>
        <end position="309"/>
    </location>
</feature>
<dbReference type="InterPro" id="IPR011611">
    <property type="entry name" value="PfkB_dom"/>
</dbReference>
<comment type="similarity">
    <text evidence="1">Belongs to the carbohydrate kinase PfkB family.</text>
</comment>
<dbReference type="Gene3D" id="3.40.1190.20">
    <property type="match status" value="1"/>
</dbReference>
<proteinExistence type="inferred from homology"/>
<dbReference type="SUPFAM" id="SSF53613">
    <property type="entry name" value="Ribokinase-like"/>
    <property type="match status" value="1"/>
</dbReference>
<dbReference type="GO" id="GO:0016301">
    <property type="term" value="F:kinase activity"/>
    <property type="evidence" value="ECO:0007669"/>
    <property type="project" value="UniProtKB-KW"/>
</dbReference>
<dbReference type="PANTHER" id="PTHR43085:SF1">
    <property type="entry name" value="PSEUDOURIDINE KINASE-RELATED"/>
    <property type="match status" value="1"/>
</dbReference>
<evidence type="ECO:0000259" key="6">
    <source>
        <dbReference type="Pfam" id="PF00294"/>
    </source>
</evidence>
<evidence type="ECO:0000313" key="7">
    <source>
        <dbReference type="EMBL" id="MCC2242856.1"/>
    </source>
</evidence>
<protein>
    <submittedName>
        <fullName evidence="7">PfkB family carbohydrate kinase</fullName>
    </submittedName>
</protein>
<keyword evidence="4 7" id="KW-0418">Kinase</keyword>
<dbReference type="InterPro" id="IPR050306">
    <property type="entry name" value="PfkB_Carbo_kinase"/>
</dbReference>
<accession>A0AAW4WDL0</accession>
<keyword evidence="3" id="KW-0547">Nucleotide-binding</keyword>
<evidence type="ECO:0000313" key="9">
    <source>
        <dbReference type="Proteomes" id="UP001198893"/>
    </source>
</evidence>
<evidence type="ECO:0000256" key="1">
    <source>
        <dbReference type="ARBA" id="ARBA00010688"/>
    </source>
</evidence>
<dbReference type="InterPro" id="IPR029056">
    <property type="entry name" value="Ribokinase-like"/>
</dbReference>